<accession>A0A378YET2</accession>
<dbReference type="OrthoDB" id="4549851at2"/>
<protein>
    <submittedName>
        <fullName evidence="2">Uncharacterized protein</fullName>
    </submittedName>
</protein>
<sequence length="298" mass="30504">MGNARTSLRDYCRRGLPEVGARRRGILVGGLAVASAAVLAGCDSVSGIPGDDPAPASPAQVTTTTAATTTTSGDTPGNAAAENPDGTAAVGAWVADLRAGDVDAITEKCWTIAPSNAAAMYAEPESILAALENPPVRGESGMIWSGAAVTVVASDRTLAGDYACPRVYRSGNDLGFDTELGFNGADARHTVRRYLARFTGEPLDPADQEGAYPLVCAATPGSWDPEQTGQATAPPLALNPGQLTGVTSFIDQSIESAWPDGGYITVSVPVTNAAGVQQKRTFTLKSGDEGYCIGDVSP</sequence>
<name>A0A378YET2_9NOCA</name>
<dbReference type="AlphaFoldDB" id="A0A378YET2"/>
<dbReference type="STRING" id="1406858.GCA_000710895_02792"/>
<organism evidence="2 3">
    <name type="scientific">Nocardia otitidiscaviarum</name>
    <dbReference type="NCBI Taxonomy" id="1823"/>
    <lineage>
        <taxon>Bacteria</taxon>
        <taxon>Bacillati</taxon>
        <taxon>Actinomycetota</taxon>
        <taxon>Actinomycetes</taxon>
        <taxon>Mycobacteriales</taxon>
        <taxon>Nocardiaceae</taxon>
        <taxon>Nocardia</taxon>
    </lineage>
</organism>
<dbReference type="EMBL" id="UGRY01000002">
    <property type="protein sequence ID" value="SUA74917.1"/>
    <property type="molecule type" value="Genomic_DNA"/>
</dbReference>
<feature type="compositionally biased region" description="Low complexity" evidence="1">
    <location>
        <begin position="62"/>
        <end position="71"/>
    </location>
</feature>
<evidence type="ECO:0000313" key="2">
    <source>
        <dbReference type="EMBL" id="SUA74917.1"/>
    </source>
</evidence>
<proteinExistence type="predicted"/>
<reference evidence="2 3" key="1">
    <citation type="submission" date="2018-06" db="EMBL/GenBank/DDBJ databases">
        <authorList>
            <consortium name="Pathogen Informatics"/>
            <person name="Doyle S."/>
        </authorList>
    </citation>
    <scope>NUCLEOTIDE SEQUENCE [LARGE SCALE GENOMIC DNA]</scope>
    <source>
        <strain evidence="2 3">NCTC1934</strain>
    </source>
</reference>
<dbReference type="RefSeq" id="WP_051036593.1">
    <property type="nucleotide sequence ID" value="NZ_UGRY01000002.1"/>
</dbReference>
<feature type="region of interest" description="Disordered" evidence="1">
    <location>
        <begin position="49"/>
        <end position="85"/>
    </location>
</feature>
<evidence type="ECO:0000313" key="3">
    <source>
        <dbReference type="Proteomes" id="UP000255467"/>
    </source>
</evidence>
<dbReference type="Proteomes" id="UP000255467">
    <property type="component" value="Unassembled WGS sequence"/>
</dbReference>
<gene>
    <name evidence="2" type="ORF">NCTC1934_01819</name>
</gene>
<keyword evidence="3" id="KW-1185">Reference proteome</keyword>
<evidence type="ECO:0000256" key="1">
    <source>
        <dbReference type="SAM" id="MobiDB-lite"/>
    </source>
</evidence>